<evidence type="ECO:0000313" key="1">
    <source>
        <dbReference type="EMBL" id="MFC5401467.1"/>
    </source>
</evidence>
<accession>A0ABW0HQZ7</accession>
<dbReference type="Proteomes" id="UP001596113">
    <property type="component" value="Unassembled WGS sequence"/>
</dbReference>
<comment type="caution">
    <text evidence="1">The sequence shown here is derived from an EMBL/GenBank/DDBJ whole genome shotgun (WGS) entry which is preliminary data.</text>
</comment>
<protein>
    <submittedName>
        <fullName evidence="1">Uncharacterized protein</fullName>
    </submittedName>
</protein>
<proteinExistence type="predicted"/>
<keyword evidence="2" id="KW-1185">Reference proteome</keyword>
<name>A0ABW0HQZ7_9BACL</name>
<reference evidence="2" key="1">
    <citation type="journal article" date="2019" name="Int. J. Syst. Evol. Microbiol.">
        <title>The Global Catalogue of Microorganisms (GCM) 10K type strain sequencing project: providing services to taxonomists for standard genome sequencing and annotation.</title>
        <authorList>
            <consortium name="The Broad Institute Genomics Platform"/>
            <consortium name="The Broad Institute Genome Sequencing Center for Infectious Disease"/>
            <person name="Wu L."/>
            <person name="Ma J."/>
        </authorList>
    </citation>
    <scope>NUCLEOTIDE SEQUENCE [LARGE SCALE GENOMIC DNA]</scope>
    <source>
        <strain evidence="2">CGMCC 1.18575</strain>
    </source>
</reference>
<gene>
    <name evidence="1" type="ORF">ACFPOF_01870</name>
</gene>
<organism evidence="1 2">
    <name type="scientific">Cohnella soli</name>
    <dbReference type="NCBI Taxonomy" id="425005"/>
    <lineage>
        <taxon>Bacteria</taxon>
        <taxon>Bacillati</taxon>
        <taxon>Bacillota</taxon>
        <taxon>Bacilli</taxon>
        <taxon>Bacillales</taxon>
        <taxon>Paenibacillaceae</taxon>
        <taxon>Cohnella</taxon>
    </lineage>
</organism>
<dbReference type="RefSeq" id="WP_378129059.1">
    <property type="nucleotide sequence ID" value="NZ_JBHSMI010000003.1"/>
</dbReference>
<sequence length="74" mass="9262">MNYLSDEEQFKDILNNEEISRIRDPLLRAIRMKYWSLRHEAFLDERNIPDSDLEKVYDEIKHKEQEEIQRFKHR</sequence>
<dbReference type="EMBL" id="JBHSMI010000003">
    <property type="protein sequence ID" value="MFC5401467.1"/>
    <property type="molecule type" value="Genomic_DNA"/>
</dbReference>
<evidence type="ECO:0000313" key="2">
    <source>
        <dbReference type="Proteomes" id="UP001596113"/>
    </source>
</evidence>